<dbReference type="InterPro" id="IPR056235">
    <property type="entry name" value="INTS4_8HBD"/>
</dbReference>
<dbReference type="GO" id="GO:0016180">
    <property type="term" value="P:snRNA processing"/>
    <property type="evidence" value="ECO:0007669"/>
    <property type="project" value="TreeGrafter"/>
</dbReference>
<dbReference type="InterPro" id="IPR057412">
    <property type="entry name" value="INTS4_C"/>
</dbReference>
<protein>
    <recommendedName>
        <fullName evidence="7">Integrator complex subunit 4</fullName>
    </recommendedName>
</protein>
<evidence type="ECO:0000313" key="6">
    <source>
        <dbReference type="Proteomes" id="UP001208570"/>
    </source>
</evidence>
<dbReference type="EMBL" id="JAODUP010000995">
    <property type="protein sequence ID" value="KAK2142108.1"/>
    <property type="molecule type" value="Genomic_DNA"/>
</dbReference>
<gene>
    <name evidence="5" type="ORF">LSH36_995g00017</name>
</gene>
<evidence type="ECO:0008006" key="7">
    <source>
        <dbReference type="Google" id="ProtNLM"/>
    </source>
</evidence>
<comment type="subcellular location">
    <subcellularLocation>
        <location evidence="1">Nucleus</location>
    </subcellularLocation>
</comment>
<dbReference type="GO" id="GO:0032039">
    <property type="term" value="C:integrator complex"/>
    <property type="evidence" value="ECO:0007669"/>
    <property type="project" value="TreeGrafter"/>
</dbReference>
<dbReference type="PANTHER" id="PTHR20938:SF0">
    <property type="entry name" value="INTEGRATOR COMPLEX SUBUNIT 4"/>
    <property type="match status" value="1"/>
</dbReference>
<dbReference type="Pfam" id="PF25458">
    <property type="entry name" value="INTS4_C"/>
    <property type="match status" value="1"/>
</dbReference>
<evidence type="ECO:0000256" key="2">
    <source>
        <dbReference type="ARBA" id="ARBA00023242"/>
    </source>
</evidence>
<organism evidence="5 6">
    <name type="scientific">Paralvinella palmiformis</name>
    <dbReference type="NCBI Taxonomy" id="53620"/>
    <lineage>
        <taxon>Eukaryota</taxon>
        <taxon>Metazoa</taxon>
        <taxon>Spiralia</taxon>
        <taxon>Lophotrochozoa</taxon>
        <taxon>Annelida</taxon>
        <taxon>Polychaeta</taxon>
        <taxon>Sedentaria</taxon>
        <taxon>Canalipalpata</taxon>
        <taxon>Terebellida</taxon>
        <taxon>Terebelliformia</taxon>
        <taxon>Alvinellidae</taxon>
        <taxon>Paralvinella</taxon>
    </lineage>
</organism>
<keyword evidence="2" id="KW-0539">Nucleus</keyword>
<dbReference type="Gene3D" id="1.25.10.10">
    <property type="entry name" value="Leucine-rich Repeat Variant"/>
    <property type="match status" value="2"/>
</dbReference>
<feature type="domain" description="INTS4 8 helical bundle" evidence="3">
    <location>
        <begin position="714"/>
        <end position="910"/>
    </location>
</feature>
<dbReference type="InterPro" id="IPR016024">
    <property type="entry name" value="ARM-type_fold"/>
</dbReference>
<evidence type="ECO:0000259" key="3">
    <source>
        <dbReference type="Pfam" id="PF24493"/>
    </source>
</evidence>
<evidence type="ECO:0000256" key="1">
    <source>
        <dbReference type="ARBA" id="ARBA00004123"/>
    </source>
</evidence>
<sequence>MIQVYKILAEIDHVNPELFFNRSGSSQTRGYSQKLIKQDYRLELRSKYFSPRVVDDWNSIPEEAVVSSTLNRFKSSLDHFGHTECYRAIQDILAIHAWEHYAWMEDTDAPSVAGDSKEEPKPVNKKLRLTYPAPKPQESPINLTECTTPSEICSQLISLRSLLPVSAEVADTLIGQIKTYYYPDQDEMVKSLIIALMGELGRLPNVASSYVCDELVNWVKEESSHKLISRILSSLTEIGKSLPADTILICKLLQTATKNLRDSSHLVRCKCLEMIGCLGSPDQVLGAHPGQPQPTKKLQIILGSFTGDNDPRVRCSAFKAMINWHERGIRLEESLYDEACTALADDYEGVRLSAVLVIWILSQLYPDKIVKASAGSDDELRLVDDGFARICNMVNDISVTVRAKAAELLGSLHSVSPRFLEQTLDKKLMSNMRHKQSAHQRNREHYESGEWATGQKWADDVPKDEVEAESVSLISSGACGAFVHGLEDEFLEVRNAAIDSLCELATQSAMFAILSQDFLVDMLNDEIDVVRLNAINSLRKISHHITLREDQLDGVLDVLKDSAFDIREALREMFCGVSLGTKNCVNTCVLALLDNMRRYPADRDGIWKCLQQLGRNHSFLVMSMAPELMSSHPYFESHEPEVDDPAYIAILLLVFNATVACPTMISLFPDYAIRHYNYLRDTIPHLVPKLQLCLESPLTEEASSRPSTDHTADLLSDTLKRLAALRNMDTATALQLLDIGIRDLQILPHLEVTLTATAGCHRMYLYCQKLILKMLKQYKEDTSVGAIGTEKSILDDHIQQVHQLTREMEQGFVGLGSRERLQVKQLRLRVHTLQLLQQLQSPGGGSKASCVHFLQILNSLQKHFTSAAVEPDPVTAHLLLNIQHLESFELSTYSTILEAALEQHRCNLLQLEGKVQQASGQIIEPSGKSETALRFIAGLTAGVDLVATLDSVDRIQDVCISVCYPDQERQYTIPKASDFKQLGSLRHRLVTKVLLSHYKWSEPCHIELCLVLRYKEGITIKGKTDASTANRSTSGYAYIELCKPIPVLVAPSGEKR</sequence>
<feature type="domain" description="Integrator complex subunit 4/Protein SIEL C-terminal Ig-like" evidence="4">
    <location>
        <begin position="921"/>
        <end position="1052"/>
    </location>
</feature>
<dbReference type="SUPFAM" id="SSF48371">
    <property type="entry name" value="ARM repeat"/>
    <property type="match status" value="1"/>
</dbReference>
<dbReference type="PANTHER" id="PTHR20938">
    <property type="entry name" value="INTEGRATOR COMPLEX SUBUNIT 4"/>
    <property type="match status" value="1"/>
</dbReference>
<comment type="caution">
    <text evidence="5">The sequence shown here is derived from an EMBL/GenBank/DDBJ whole genome shotgun (WGS) entry which is preliminary data.</text>
</comment>
<evidence type="ECO:0000313" key="5">
    <source>
        <dbReference type="EMBL" id="KAK2142108.1"/>
    </source>
</evidence>
<dbReference type="InterPro" id="IPR011989">
    <property type="entry name" value="ARM-like"/>
</dbReference>
<reference evidence="5" key="1">
    <citation type="journal article" date="2023" name="Mol. Biol. Evol.">
        <title>Third-Generation Sequencing Reveals the Adaptive Role of the Epigenome in Three Deep-Sea Polychaetes.</title>
        <authorList>
            <person name="Perez M."/>
            <person name="Aroh O."/>
            <person name="Sun Y."/>
            <person name="Lan Y."/>
            <person name="Juniper S.K."/>
            <person name="Young C.R."/>
            <person name="Angers B."/>
            <person name="Qian P.Y."/>
        </authorList>
    </citation>
    <scope>NUCLEOTIDE SEQUENCE</scope>
    <source>
        <strain evidence="5">P08H-3</strain>
    </source>
</reference>
<proteinExistence type="predicted"/>
<dbReference type="Proteomes" id="UP001208570">
    <property type="component" value="Unassembled WGS sequence"/>
</dbReference>
<evidence type="ECO:0000259" key="4">
    <source>
        <dbReference type="Pfam" id="PF25458"/>
    </source>
</evidence>
<dbReference type="AlphaFoldDB" id="A0AAD9IXF0"/>
<dbReference type="Pfam" id="PF24493">
    <property type="entry name" value="INTS4_8HBD"/>
    <property type="match status" value="1"/>
</dbReference>
<keyword evidence="6" id="KW-1185">Reference proteome</keyword>
<accession>A0AAD9IXF0</accession>
<name>A0AAD9IXF0_9ANNE</name>